<evidence type="ECO:0000259" key="1">
    <source>
        <dbReference type="Pfam" id="PF08885"/>
    </source>
</evidence>
<comment type="caution">
    <text evidence="2">The sequence shown here is derived from an EMBL/GenBank/DDBJ whole genome shotgun (WGS) entry which is preliminary data.</text>
</comment>
<feature type="domain" description="GSCFA" evidence="1">
    <location>
        <begin position="22"/>
        <end position="258"/>
    </location>
</feature>
<gene>
    <name evidence="2" type="ORF">EZS27_033679</name>
</gene>
<dbReference type="InterPro" id="IPR014982">
    <property type="entry name" value="GSCFA"/>
</dbReference>
<dbReference type="AlphaFoldDB" id="A0A5J4Q4B0"/>
<protein>
    <recommendedName>
        <fullName evidence="1">GSCFA domain-containing protein</fullName>
    </recommendedName>
</protein>
<proteinExistence type="predicted"/>
<dbReference type="SUPFAM" id="SSF52266">
    <property type="entry name" value="SGNH hydrolase"/>
    <property type="match status" value="1"/>
</dbReference>
<reference evidence="2" key="1">
    <citation type="submission" date="2019-03" db="EMBL/GenBank/DDBJ databases">
        <title>Single cell metagenomics reveals metabolic interactions within the superorganism composed of flagellate Streblomastix strix and complex community of Bacteroidetes bacteria on its surface.</title>
        <authorList>
            <person name="Treitli S.C."/>
            <person name="Kolisko M."/>
            <person name="Husnik F."/>
            <person name="Keeling P."/>
            <person name="Hampl V."/>
        </authorList>
    </citation>
    <scope>NUCLEOTIDE SEQUENCE</scope>
    <source>
        <strain evidence="2">STM</strain>
    </source>
</reference>
<name>A0A5J4Q4B0_9ZZZZ</name>
<evidence type="ECO:0000313" key="2">
    <source>
        <dbReference type="EMBL" id="KAA6315939.1"/>
    </source>
</evidence>
<dbReference type="PROSITE" id="PS51257">
    <property type="entry name" value="PROKAR_LIPOPROTEIN"/>
    <property type="match status" value="1"/>
</dbReference>
<dbReference type="EMBL" id="SNRY01005064">
    <property type="protein sequence ID" value="KAA6315939.1"/>
    <property type="molecule type" value="Genomic_DNA"/>
</dbReference>
<sequence>MNLKTSVELLPTFPNINHSHQLLFIGSCFAENIGVLLTASKFHCDINPFGILYNPLSISTALRDILKEKNYTIDDLFCYHGEYHSFMHHSSFSSCLPSDCLTAINTRLQGAKKEIERLNHLLITFGTAWVYMFKATGRVAGNCHKLPDSEFERHRLEPDEIVANYVSLVNELFLRNPQLHIWFTVSPIRHIKDGMHGNQLSKATLLLAVDRLQQHFAGHVHYFPAYEIVMDELRDYRFYADDMTHLSSLAVQYIWERFASVCFSSETQQLIKECEGIRKALAHKPLQSDSEAYASFLEQIVLKIKRFTEKYPNLDVEKELEICHTRLKNLAD</sequence>
<accession>A0A5J4Q4B0</accession>
<dbReference type="Pfam" id="PF08885">
    <property type="entry name" value="GSCFA"/>
    <property type="match status" value="1"/>
</dbReference>
<organism evidence="2">
    <name type="scientific">termite gut metagenome</name>
    <dbReference type="NCBI Taxonomy" id="433724"/>
    <lineage>
        <taxon>unclassified sequences</taxon>
        <taxon>metagenomes</taxon>
        <taxon>organismal metagenomes</taxon>
    </lineage>
</organism>